<dbReference type="GeneID" id="92794168"/>
<organism evidence="4 5">
    <name type="scientific">Amedibacillus dolichus</name>
    <dbReference type="NCBI Taxonomy" id="31971"/>
    <lineage>
        <taxon>Bacteria</taxon>
        <taxon>Bacillati</taxon>
        <taxon>Bacillota</taxon>
        <taxon>Erysipelotrichia</taxon>
        <taxon>Erysipelotrichales</taxon>
        <taxon>Erysipelotrichaceae</taxon>
        <taxon>Amedibacillus</taxon>
    </lineage>
</organism>
<keyword evidence="1" id="KW-0812">Transmembrane</keyword>
<keyword evidence="1" id="KW-0472">Membrane</keyword>
<dbReference type="EMBL" id="QRPK01000009">
    <property type="protein sequence ID" value="RHM14090.1"/>
    <property type="molecule type" value="Genomic_DNA"/>
</dbReference>
<feature type="transmembrane region" description="Helical" evidence="1">
    <location>
        <begin position="80"/>
        <end position="98"/>
    </location>
</feature>
<dbReference type="Proteomes" id="UP000753219">
    <property type="component" value="Unassembled WGS sequence"/>
</dbReference>
<evidence type="ECO:0000313" key="5">
    <source>
        <dbReference type="Proteomes" id="UP000284868"/>
    </source>
</evidence>
<gene>
    <name evidence="4" type="ORF">DWZ83_03015</name>
    <name evidence="3" type="ORF">KHZ85_05190</name>
</gene>
<keyword evidence="5" id="KW-1185">Reference proteome</keyword>
<proteinExistence type="predicted"/>
<dbReference type="Proteomes" id="UP000284868">
    <property type="component" value="Unassembled WGS sequence"/>
</dbReference>
<reference evidence="4 5" key="1">
    <citation type="submission" date="2018-08" db="EMBL/GenBank/DDBJ databases">
        <title>A genome reference for cultivated species of the human gut microbiota.</title>
        <authorList>
            <person name="Zou Y."/>
            <person name="Xue W."/>
            <person name="Luo G."/>
        </authorList>
    </citation>
    <scope>NUCLEOTIDE SEQUENCE [LARGE SCALE GENOMIC DNA]</scope>
    <source>
        <strain evidence="4 5">AF35-6BH</strain>
    </source>
</reference>
<dbReference type="RefSeq" id="WP_004800751.1">
    <property type="nucleotide sequence ID" value="NZ_CABKNA010000001.1"/>
</dbReference>
<dbReference type="InterPro" id="IPR054331">
    <property type="entry name" value="LiaF_TM"/>
</dbReference>
<keyword evidence="1" id="KW-1133">Transmembrane helix</keyword>
<comment type="caution">
    <text evidence="4">The sequence shown here is derived from an EMBL/GenBank/DDBJ whole genome shotgun (WGS) entry which is preliminary data.</text>
</comment>
<feature type="domain" description="LiaF transmembrane" evidence="2">
    <location>
        <begin position="7"/>
        <end position="101"/>
    </location>
</feature>
<evidence type="ECO:0000313" key="3">
    <source>
        <dbReference type="EMBL" id="MBS4884143.1"/>
    </source>
</evidence>
<evidence type="ECO:0000259" key="2">
    <source>
        <dbReference type="Pfam" id="PF22570"/>
    </source>
</evidence>
<sequence>MKKSRVFWGLLFIAGAILILISPTGILGDLNILSLFISFILLYCLGKGIAYRSPSGIIFPIALLCIQYDDFLGIDFIGPWTILLAAALLSIGFSFLFPKKRYCPYKYKDQEEYYKYENKQEYDDSDMRFQTSFKESIQYINSTQFEYADVQCSFGSSKIFLDNATLKNDCAYINIEGSFCGIELFVPKDWCVENHVEFVFGGSEETYHCENTTTSKLILQGKIVFGGLTITYI</sequence>
<name>A0A415PMY8_9FIRM</name>
<dbReference type="Pfam" id="PF22570">
    <property type="entry name" value="LiaF-TM"/>
    <property type="match status" value="1"/>
</dbReference>
<evidence type="ECO:0000313" key="4">
    <source>
        <dbReference type="EMBL" id="RHM14090.1"/>
    </source>
</evidence>
<feature type="transmembrane region" description="Helical" evidence="1">
    <location>
        <begin position="7"/>
        <end position="26"/>
    </location>
</feature>
<evidence type="ECO:0000256" key="1">
    <source>
        <dbReference type="SAM" id="Phobius"/>
    </source>
</evidence>
<reference evidence="3" key="2">
    <citation type="submission" date="2021-02" db="EMBL/GenBank/DDBJ databases">
        <title>Infant gut strain persistence is associated with maternal origin, phylogeny, and functional potential including surface adhesion and iron acquisition.</title>
        <authorList>
            <person name="Lou Y.C."/>
        </authorList>
    </citation>
    <scope>NUCLEOTIDE SEQUENCE</scope>
    <source>
        <strain evidence="3">L3_108_103G1_dasL3_108_103G1_concoct_2</strain>
    </source>
</reference>
<protein>
    <recommendedName>
        <fullName evidence="2">LiaF transmembrane domain-containing protein</fullName>
    </recommendedName>
</protein>
<dbReference type="AlphaFoldDB" id="A0A415PMY8"/>
<accession>A0A415PMY8</accession>
<dbReference type="OrthoDB" id="2249781at2"/>
<dbReference type="EMBL" id="JAGZMZ010000010">
    <property type="protein sequence ID" value="MBS4884143.1"/>
    <property type="molecule type" value="Genomic_DNA"/>
</dbReference>